<reference evidence="2 3" key="1">
    <citation type="submission" date="2019-03" db="EMBL/GenBank/DDBJ databases">
        <title>First draft genome of Liparis tanakae, snailfish: a comprehensive survey of snailfish specific genes.</title>
        <authorList>
            <person name="Kim W."/>
            <person name="Song I."/>
            <person name="Jeong J.-H."/>
            <person name="Kim D."/>
            <person name="Kim S."/>
            <person name="Ryu S."/>
            <person name="Song J.Y."/>
            <person name="Lee S.K."/>
        </authorList>
    </citation>
    <scope>NUCLEOTIDE SEQUENCE [LARGE SCALE GENOMIC DNA]</scope>
    <source>
        <tissue evidence="2">Muscle</tissue>
    </source>
</reference>
<dbReference type="AlphaFoldDB" id="A0A4Z2GFZ0"/>
<comment type="caution">
    <text evidence="2">The sequence shown here is derived from an EMBL/GenBank/DDBJ whole genome shotgun (WGS) entry which is preliminary data.</text>
</comment>
<dbReference type="Proteomes" id="UP000314294">
    <property type="component" value="Unassembled WGS sequence"/>
</dbReference>
<feature type="compositionally biased region" description="Acidic residues" evidence="1">
    <location>
        <begin position="106"/>
        <end position="115"/>
    </location>
</feature>
<protein>
    <submittedName>
        <fullName evidence="2">Uncharacterized protein</fullName>
    </submittedName>
</protein>
<evidence type="ECO:0000313" key="3">
    <source>
        <dbReference type="Proteomes" id="UP000314294"/>
    </source>
</evidence>
<name>A0A4Z2GFZ0_9TELE</name>
<gene>
    <name evidence="2" type="ORF">EYF80_037347</name>
</gene>
<accession>A0A4Z2GFZ0</accession>
<organism evidence="2 3">
    <name type="scientific">Liparis tanakae</name>
    <name type="common">Tanaka's snailfish</name>
    <dbReference type="NCBI Taxonomy" id="230148"/>
    <lineage>
        <taxon>Eukaryota</taxon>
        <taxon>Metazoa</taxon>
        <taxon>Chordata</taxon>
        <taxon>Craniata</taxon>
        <taxon>Vertebrata</taxon>
        <taxon>Euteleostomi</taxon>
        <taxon>Actinopterygii</taxon>
        <taxon>Neopterygii</taxon>
        <taxon>Teleostei</taxon>
        <taxon>Neoteleostei</taxon>
        <taxon>Acanthomorphata</taxon>
        <taxon>Eupercaria</taxon>
        <taxon>Perciformes</taxon>
        <taxon>Cottioidei</taxon>
        <taxon>Cottales</taxon>
        <taxon>Liparidae</taxon>
        <taxon>Liparis</taxon>
    </lineage>
</organism>
<evidence type="ECO:0000256" key="1">
    <source>
        <dbReference type="SAM" id="MobiDB-lite"/>
    </source>
</evidence>
<keyword evidence="3" id="KW-1185">Reference proteome</keyword>
<dbReference type="EMBL" id="SRLO01000547">
    <property type="protein sequence ID" value="TNN52447.1"/>
    <property type="molecule type" value="Genomic_DNA"/>
</dbReference>
<sequence>MLAEEIGKDKSLIKRDVETLTVRKMLCLFSFDNPLEPLSPIKHQLKCSLPVPEGFLRVGDFSALWAYSVKIQVLHWDVPSCPPSISFSPLCRRCHSPVLPTKLAEREEEEQEEDGTQGHKI</sequence>
<evidence type="ECO:0000313" key="2">
    <source>
        <dbReference type="EMBL" id="TNN52447.1"/>
    </source>
</evidence>
<proteinExistence type="predicted"/>
<feature type="region of interest" description="Disordered" evidence="1">
    <location>
        <begin position="102"/>
        <end position="121"/>
    </location>
</feature>